<accession>H2CGL1</accession>
<feature type="chain" id="PRO_5003560801" description="Lipoprotein" evidence="1">
    <location>
        <begin position="20"/>
        <end position="205"/>
    </location>
</feature>
<keyword evidence="3" id="KW-1185">Reference proteome</keyword>
<organism evidence="2 3">
    <name type="scientific">Leptonema illini DSM 21528</name>
    <dbReference type="NCBI Taxonomy" id="929563"/>
    <lineage>
        <taxon>Bacteria</taxon>
        <taxon>Pseudomonadati</taxon>
        <taxon>Spirochaetota</taxon>
        <taxon>Spirochaetia</taxon>
        <taxon>Leptospirales</taxon>
        <taxon>Leptospiraceae</taxon>
        <taxon>Leptonema</taxon>
    </lineage>
</organism>
<evidence type="ECO:0000313" key="3">
    <source>
        <dbReference type="Proteomes" id="UP000005737"/>
    </source>
</evidence>
<feature type="signal peptide" evidence="1">
    <location>
        <begin position="1"/>
        <end position="19"/>
    </location>
</feature>
<gene>
    <name evidence="2" type="ORF">Lepil_3268</name>
</gene>
<name>H2CGL1_9LEPT</name>
<evidence type="ECO:0000313" key="2">
    <source>
        <dbReference type="EMBL" id="EHQ07928.1"/>
    </source>
</evidence>
<dbReference type="Proteomes" id="UP000005737">
    <property type="component" value="Unassembled WGS sequence"/>
</dbReference>
<dbReference type="HOGENOM" id="CLU_1336139_0_0_12"/>
<dbReference type="RefSeq" id="WP_002774177.1">
    <property type="nucleotide sequence ID" value="NZ_JH597773.1"/>
</dbReference>
<evidence type="ECO:0000256" key="1">
    <source>
        <dbReference type="SAM" id="SignalP"/>
    </source>
</evidence>
<dbReference type="AlphaFoldDB" id="H2CGL1"/>
<dbReference type="EMBL" id="JH597773">
    <property type="protein sequence ID" value="EHQ07928.1"/>
    <property type="molecule type" value="Genomic_DNA"/>
</dbReference>
<reference evidence="2 3" key="1">
    <citation type="submission" date="2011-10" db="EMBL/GenBank/DDBJ databases">
        <title>The Improved High-Quality Draft genome of Leptonema illini DSM 21528.</title>
        <authorList>
            <consortium name="US DOE Joint Genome Institute (JGI-PGF)"/>
            <person name="Lucas S."/>
            <person name="Copeland A."/>
            <person name="Lapidus A."/>
            <person name="Glavina del Rio T."/>
            <person name="Dalin E."/>
            <person name="Tice H."/>
            <person name="Bruce D."/>
            <person name="Goodwin L."/>
            <person name="Pitluck S."/>
            <person name="Peters L."/>
            <person name="Mikhailova N."/>
            <person name="Held B."/>
            <person name="Kyrpides N."/>
            <person name="Mavromatis K."/>
            <person name="Ivanova N."/>
            <person name="Markowitz V."/>
            <person name="Cheng J.-F."/>
            <person name="Hugenholtz P."/>
            <person name="Woyke T."/>
            <person name="Wu D."/>
            <person name="Gronow S."/>
            <person name="Wellnitz S."/>
            <person name="Brambilla E.-M."/>
            <person name="Klenk H.-P."/>
            <person name="Eisen J.A."/>
        </authorList>
    </citation>
    <scope>NUCLEOTIDE SEQUENCE [LARGE SCALE GENOMIC DNA]</scope>
    <source>
        <strain evidence="2 3">DSM 21528</strain>
    </source>
</reference>
<evidence type="ECO:0008006" key="4">
    <source>
        <dbReference type="Google" id="ProtNLM"/>
    </source>
</evidence>
<protein>
    <recommendedName>
        <fullName evidence="4">Lipoprotein</fullName>
    </recommendedName>
</protein>
<sequence>MHLRISLLFFSFIAVPLSAENPPYLDPNLPSTIISIDSKYPTPSFKIRAPNTWTIHKWANPAPPNYHYYLFNFDPRHQKPGIVDTHWQIYISEVPKNKCFSEMINGGQENRKPDDRFITIAVSKLTIEDPNNLIIEAEFRRSTLLHDEIPRYYDTIRIILKGGNDKCFMVSNSISTFDLQSLENFHEYYITSFEKYLSPQIPLNK</sequence>
<proteinExistence type="predicted"/>
<keyword evidence="1" id="KW-0732">Signal</keyword>